<evidence type="ECO:0000313" key="4">
    <source>
        <dbReference type="Proteomes" id="UP001230951"/>
    </source>
</evidence>
<dbReference type="EMBL" id="JAUSRG010000001">
    <property type="protein sequence ID" value="MDP9903106.1"/>
    <property type="molecule type" value="Genomic_DNA"/>
</dbReference>
<name>A0AAW8DCF8_9MICC</name>
<evidence type="ECO:0000313" key="3">
    <source>
        <dbReference type="EMBL" id="MDQ0180241.1"/>
    </source>
</evidence>
<dbReference type="RefSeq" id="WP_306958699.1">
    <property type="nucleotide sequence ID" value="NZ_JAUSRG010000001.1"/>
</dbReference>
<gene>
    <name evidence="2" type="ORF">J2S90_000046</name>
    <name evidence="3" type="ORF">J2S93_001657</name>
</gene>
<evidence type="ECO:0000256" key="1">
    <source>
        <dbReference type="SAM" id="MobiDB-lite"/>
    </source>
</evidence>
<dbReference type="Proteomes" id="UP001230951">
    <property type="component" value="Unassembled WGS sequence"/>
</dbReference>
<sequence length="46" mass="5056">MDPVTTGRYQYPNGYAVYMNRSGQTINPFTGDTSNNANPLAHIPLP</sequence>
<comment type="caution">
    <text evidence="2">The sequence shown here is derived from an EMBL/GenBank/DDBJ whole genome shotgun (WGS) entry which is preliminary data.</text>
</comment>
<evidence type="ECO:0000313" key="5">
    <source>
        <dbReference type="Proteomes" id="UP001242995"/>
    </source>
</evidence>
<dbReference type="AlphaFoldDB" id="A0AAW8DCF8"/>
<dbReference type="Proteomes" id="UP001242995">
    <property type="component" value="Unassembled WGS sequence"/>
</dbReference>
<organism evidence="2 5">
    <name type="scientific">Arthrobacter bambusae</name>
    <dbReference type="NCBI Taxonomy" id="1338426"/>
    <lineage>
        <taxon>Bacteria</taxon>
        <taxon>Bacillati</taxon>
        <taxon>Actinomycetota</taxon>
        <taxon>Actinomycetes</taxon>
        <taxon>Micrococcales</taxon>
        <taxon>Micrococcaceae</taxon>
        <taxon>Arthrobacter</taxon>
    </lineage>
</organism>
<feature type="region of interest" description="Disordered" evidence="1">
    <location>
        <begin position="27"/>
        <end position="46"/>
    </location>
</feature>
<protein>
    <submittedName>
        <fullName evidence="2">Uncharacterized protein</fullName>
    </submittedName>
</protein>
<proteinExistence type="predicted"/>
<reference evidence="2 4" key="1">
    <citation type="submission" date="2023-07" db="EMBL/GenBank/DDBJ databases">
        <title>Sorghum-associated microbial communities from plants grown in Nebraska, USA.</title>
        <authorList>
            <person name="Schachtman D."/>
        </authorList>
    </citation>
    <scope>NUCLEOTIDE SEQUENCE</scope>
    <source>
        <strain evidence="2">DS1006</strain>
        <strain evidence="3 4">DS1016</strain>
    </source>
</reference>
<accession>A0AAW8DCF8</accession>
<evidence type="ECO:0000313" key="2">
    <source>
        <dbReference type="EMBL" id="MDP9903106.1"/>
    </source>
</evidence>
<keyword evidence="4" id="KW-1185">Reference proteome</keyword>
<feature type="compositionally biased region" description="Polar residues" evidence="1">
    <location>
        <begin position="27"/>
        <end position="38"/>
    </location>
</feature>
<dbReference type="EMBL" id="JAUSTF010000002">
    <property type="protein sequence ID" value="MDQ0180241.1"/>
    <property type="molecule type" value="Genomic_DNA"/>
</dbReference>